<evidence type="ECO:0000313" key="1">
    <source>
        <dbReference type="EMBL" id="POI22014.1"/>
    </source>
</evidence>
<proteinExistence type="predicted"/>
<dbReference type="Proteomes" id="UP000237246">
    <property type="component" value="Unassembled WGS sequence"/>
</dbReference>
<dbReference type="EMBL" id="PPHD01062492">
    <property type="protein sequence ID" value="POI22014.1"/>
    <property type="molecule type" value="Genomic_DNA"/>
</dbReference>
<gene>
    <name evidence="1" type="ORF">CIB84_014239</name>
</gene>
<name>A0A2P4SD26_BAMTH</name>
<evidence type="ECO:0000313" key="2">
    <source>
        <dbReference type="Proteomes" id="UP000237246"/>
    </source>
</evidence>
<reference evidence="1 2" key="1">
    <citation type="submission" date="2018-01" db="EMBL/GenBank/DDBJ databases">
        <title>Comparison of the Chinese Bamboo Partridge and Red Junglefowl genome sequences highlights the importance of demography in genome evolution.</title>
        <authorList>
            <person name="Tiley G.P."/>
            <person name="Kimball R.T."/>
            <person name="Braun E.L."/>
            <person name="Burleigh J.G."/>
        </authorList>
    </citation>
    <scope>NUCLEOTIDE SEQUENCE [LARGE SCALE GENOMIC DNA]</scope>
    <source>
        <strain evidence="1">RTK389</strain>
        <tissue evidence="1">Blood</tissue>
    </source>
</reference>
<comment type="caution">
    <text evidence="1">The sequence shown here is derived from an EMBL/GenBank/DDBJ whole genome shotgun (WGS) entry which is preliminary data.</text>
</comment>
<organism evidence="1 2">
    <name type="scientific">Bambusicola thoracicus</name>
    <name type="common">Chinese bamboo-partridge</name>
    <name type="synonym">Perdix thoracica</name>
    <dbReference type="NCBI Taxonomy" id="9083"/>
    <lineage>
        <taxon>Eukaryota</taxon>
        <taxon>Metazoa</taxon>
        <taxon>Chordata</taxon>
        <taxon>Craniata</taxon>
        <taxon>Vertebrata</taxon>
        <taxon>Euteleostomi</taxon>
        <taxon>Archelosauria</taxon>
        <taxon>Archosauria</taxon>
        <taxon>Dinosauria</taxon>
        <taxon>Saurischia</taxon>
        <taxon>Theropoda</taxon>
        <taxon>Coelurosauria</taxon>
        <taxon>Aves</taxon>
        <taxon>Neognathae</taxon>
        <taxon>Galloanserae</taxon>
        <taxon>Galliformes</taxon>
        <taxon>Phasianidae</taxon>
        <taxon>Perdicinae</taxon>
        <taxon>Bambusicola</taxon>
    </lineage>
</organism>
<keyword evidence="2" id="KW-1185">Reference proteome</keyword>
<dbReference type="AlphaFoldDB" id="A0A2P4SD26"/>
<protein>
    <submittedName>
        <fullName evidence="1">Uncharacterized protein</fullName>
    </submittedName>
</protein>
<accession>A0A2P4SD26</accession>
<sequence>MLSSKGKNTLCTHLPGRLSLSPGWQ</sequence>